<accession>A0A1S1J6N9</accession>
<sequence length="184" mass="20670">MEIKISTQTILKVLHVLSWIIFVGLCIEAGGILTKTIATLTLDPTDAAKFWRSVDLTQVYQFNQSQYITLSSVIIIVALLKAILFYCIIKIFLNKDLNISAPFNNLFRNFILTLAYLSFGIGFFSSWGIELVKALSNSGLKLQDIQQLQIAGADVWLFMGVILLVVAYIFKKGIELQDENELTI</sequence>
<gene>
    <name evidence="3" type="ORF">B0A71_03180</name>
    <name evidence="2" type="ORF">BHE19_16640</name>
</gene>
<reference evidence="3 5" key="3">
    <citation type="submission" date="2016-11" db="EMBL/GenBank/DDBJ databases">
        <title>Whole genomes of Flavobacteriaceae.</title>
        <authorList>
            <person name="Stine C."/>
            <person name="Li C."/>
            <person name="Tadesse D."/>
        </authorList>
    </citation>
    <scope>NUCLEOTIDE SEQUENCE [LARGE SCALE GENOMIC DNA]</scope>
    <source>
        <strain evidence="3 5">ATCC BAA-2541</strain>
    </source>
</reference>
<dbReference type="OrthoDB" id="672524at2"/>
<keyword evidence="5" id="KW-1185">Reference proteome</keyword>
<keyword evidence="1" id="KW-1133">Transmembrane helix</keyword>
<feature type="transmembrane region" description="Helical" evidence="1">
    <location>
        <begin position="110"/>
        <end position="129"/>
    </location>
</feature>
<reference evidence="2" key="1">
    <citation type="submission" date="2016-09" db="EMBL/GenBank/DDBJ databases">
        <authorList>
            <person name="Capua I."/>
            <person name="De Benedictis P."/>
            <person name="Joannis T."/>
            <person name="Lombin L.H."/>
            <person name="Cattoli G."/>
        </authorList>
    </citation>
    <scope>NUCLEOTIDE SEQUENCE [LARGE SCALE GENOMIC DNA]</scope>
    <source>
        <strain evidence="2">MSU</strain>
    </source>
</reference>
<dbReference type="STRING" id="1278819.BHE19_16640"/>
<dbReference type="Proteomes" id="UP000180252">
    <property type="component" value="Unassembled WGS sequence"/>
</dbReference>
<protein>
    <recommendedName>
        <fullName evidence="6">DUF2975 domain-containing protein</fullName>
    </recommendedName>
</protein>
<keyword evidence="1" id="KW-0812">Transmembrane</keyword>
<dbReference type="RefSeq" id="WP_070908378.1">
    <property type="nucleotide sequence ID" value="NZ_MIKE01000026.1"/>
</dbReference>
<dbReference type="EMBL" id="MIKE01000026">
    <property type="protein sequence ID" value="OHT43963.1"/>
    <property type="molecule type" value="Genomic_DNA"/>
</dbReference>
<keyword evidence="1" id="KW-0472">Membrane</keyword>
<evidence type="ECO:0000313" key="2">
    <source>
        <dbReference type="EMBL" id="OHT43963.1"/>
    </source>
</evidence>
<feature type="transmembrane region" description="Helical" evidence="1">
    <location>
        <begin position="149"/>
        <end position="170"/>
    </location>
</feature>
<feature type="transmembrane region" description="Helical" evidence="1">
    <location>
        <begin position="67"/>
        <end position="89"/>
    </location>
</feature>
<evidence type="ECO:0000313" key="4">
    <source>
        <dbReference type="Proteomes" id="UP000180252"/>
    </source>
</evidence>
<evidence type="ECO:0000256" key="1">
    <source>
        <dbReference type="SAM" id="Phobius"/>
    </source>
</evidence>
<reference evidence="4" key="2">
    <citation type="submission" date="2016-09" db="EMBL/GenBank/DDBJ databases">
        <authorList>
            <person name="Chen S."/>
            <person name="Walker E."/>
        </authorList>
    </citation>
    <scope>NUCLEOTIDE SEQUENCE [LARGE SCALE GENOMIC DNA]</scope>
    <source>
        <strain evidence="4">MSU</strain>
    </source>
</reference>
<dbReference type="AlphaFoldDB" id="A0A1S1J6N9"/>
<evidence type="ECO:0008006" key="6">
    <source>
        <dbReference type="Google" id="ProtNLM"/>
    </source>
</evidence>
<evidence type="ECO:0000313" key="3">
    <source>
        <dbReference type="EMBL" id="OXB21677.1"/>
    </source>
</evidence>
<dbReference type="Proteomes" id="UP000198319">
    <property type="component" value="Unassembled WGS sequence"/>
</dbReference>
<comment type="caution">
    <text evidence="2">The sequence shown here is derived from an EMBL/GenBank/DDBJ whole genome shotgun (WGS) entry which is preliminary data.</text>
</comment>
<feature type="transmembrane region" description="Helical" evidence="1">
    <location>
        <begin position="12"/>
        <end position="33"/>
    </location>
</feature>
<name>A0A1S1J6N9_9FLAO</name>
<proteinExistence type="predicted"/>
<dbReference type="EMBL" id="MUHG01000003">
    <property type="protein sequence ID" value="OXB21677.1"/>
    <property type="molecule type" value="Genomic_DNA"/>
</dbReference>
<organism evidence="2 4">
    <name type="scientific">Flavobacterium tructae</name>
    <dbReference type="NCBI Taxonomy" id="1114873"/>
    <lineage>
        <taxon>Bacteria</taxon>
        <taxon>Pseudomonadati</taxon>
        <taxon>Bacteroidota</taxon>
        <taxon>Flavobacteriia</taxon>
        <taxon>Flavobacteriales</taxon>
        <taxon>Flavobacteriaceae</taxon>
        <taxon>Flavobacterium</taxon>
    </lineage>
</organism>
<evidence type="ECO:0000313" key="5">
    <source>
        <dbReference type="Proteomes" id="UP000198319"/>
    </source>
</evidence>